<protein>
    <submittedName>
        <fullName evidence="1">Uncharacterized protein</fullName>
    </submittedName>
</protein>
<comment type="caution">
    <text evidence="1">The sequence shown here is derived from an EMBL/GenBank/DDBJ whole genome shotgun (WGS) entry which is preliminary data.</text>
</comment>
<accession>A0A077PCN4</accession>
<evidence type="ECO:0000313" key="1">
    <source>
        <dbReference type="EMBL" id="CDH22180.1"/>
    </source>
</evidence>
<dbReference type="EMBL" id="CBSZ010000001">
    <property type="protein sequence ID" value="CDH22180.1"/>
    <property type="molecule type" value="Genomic_DNA"/>
</dbReference>
<organism evidence="1">
    <name type="scientific">Xenorhabdus bovienii str. kraussei Becker Underwood</name>
    <dbReference type="NCBI Taxonomy" id="1398204"/>
    <lineage>
        <taxon>Bacteria</taxon>
        <taxon>Pseudomonadati</taxon>
        <taxon>Pseudomonadota</taxon>
        <taxon>Gammaproteobacteria</taxon>
        <taxon>Enterobacterales</taxon>
        <taxon>Morganellaceae</taxon>
        <taxon>Xenorhabdus</taxon>
    </lineage>
</organism>
<name>A0A077PCN4_XENBV</name>
<gene>
    <name evidence="1" type="ORF">XBKB1_10017</name>
</gene>
<dbReference type="AlphaFoldDB" id="A0A077PCN4"/>
<dbReference type="HOGENOM" id="CLU_3259956_0_0_6"/>
<dbReference type="Proteomes" id="UP000028493">
    <property type="component" value="Unassembled WGS sequence"/>
</dbReference>
<reference evidence="1" key="1">
    <citation type="submission" date="2013-07" db="EMBL/GenBank/DDBJ databases">
        <title>Sub-species coevolution in mutualistic symbiosis.</title>
        <authorList>
            <person name="Murfin K."/>
            <person name="Klassen J."/>
            <person name="Lee M."/>
            <person name="Forst S."/>
            <person name="Stock P."/>
            <person name="Goodrich-Blair H."/>
        </authorList>
    </citation>
    <scope>NUCLEOTIDE SEQUENCE [LARGE SCALE GENOMIC DNA]</scope>
    <source>
        <strain evidence="1">Kraussei Becker Underwood</strain>
    </source>
</reference>
<proteinExistence type="predicted"/>
<sequence>MPGVLIMLALCAKWVCGKRVTGKTEKATNTGMSIAVDKRAIE</sequence>